<name>A0A8J8B3W0_9FIRM</name>
<dbReference type="EMBL" id="JAGSND010000022">
    <property type="protein sequence ID" value="MBR0600176.1"/>
    <property type="molecule type" value="Genomic_DNA"/>
</dbReference>
<organism evidence="2 3">
    <name type="scientific">Sinanaerobacter chloroacetimidivorans</name>
    <dbReference type="NCBI Taxonomy" id="2818044"/>
    <lineage>
        <taxon>Bacteria</taxon>
        <taxon>Bacillati</taxon>
        <taxon>Bacillota</taxon>
        <taxon>Clostridia</taxon>
        <taxon>Peptostreptococcales</taxon>
        <taxon>Anaerovoracaceae</taxon>
        <taxon>Sinanaerobacter</taxon>
    </lineage>
</organism>
<evidence type="ECO:0000313" key="3">
    <source>
        <dbReference type="Proteomes" id="UP000675664"/>
    </source>
</evidence>
<sequence length="340" mass="38208">MFKQRKITACILSIIMIFALAATAFAHDLDGYADRNVYDMLEIHYTILTGLEADVADTYYEEISNNGFTNEQLDSIDKVLYPGNLDSLSATYDKLAYLQDNYSELTSYMPQDKKILIDKYIMYLGLLYYYENPRQSEYLKMNEMDESIQRNQVGKAAANIVGKLTIFADPSTRGVGSSGHEINLGKHAWISFENTSSGYQRLGGLDYYQGTGGTVGTYGNLPETNNYKGVHYNVESVKVNDHSMYLPRYSLSVQITADDLSRINQTITYNDTWTKVNNCSWFAAAVWNASGGKYVSAGVIPTPKTLADNIKKISGYDTNAEVPYCDITYYKAKNPVKFTL</sequence>
<feature type="chain" id="PRO_5035193508" evidence="1">
    <location>
        <begin position="27"/>
        <end position="340"/>
    </location>
</feature>
<dbReference type="Proteomes" id="UP000675664">
    <property type="component" value="Unassembled WGS sequence"/>
</dbReference>
<evidence type="ECO:0000313" key="2">
    <source>
        <dbReference type="EMBL" id="MBR0600176.1"/>
    </source>
</evidence>
<evidence type="ECO:0000256" key="1">
    <source>
        <dbReference type="SAM" id="SignalP"/>
    </source>
</evidence>
<accession>A0A8J8B3W0</accession>
<reference evidence="2" key="1">
    <citation type="submission" date="2021-04" db="EMBL/GenBank/DDBJ databases">
        <title>Sinoanaerobacter chloroacetimidivorans sp. nov., an obligate anaerobic bacterium isolated from anaerobic sludge.</title>
        <authorList>
            <person name="Bao Y."/>
        </authorList>
    </citation>
    <scope>NUCLEOTIDE SEQUENCE</scope>
    <source>
        <strain evidence="2">BAD-6</strain>
    </source>
</reference>
<keyword evidence="1" id="KW-0732">Signal</keyword>
<reference evidence="2" key="2">
    <citation type="submission" date="2021-04" db="EMBL/GenBank/DDBJ databases">
        <authorList>
            <person name="Liu J."/>
        </authorList>
    </citation>
    <scope>NUCLEOTIDE SEQUENCE</scope>
    <source>
        <strain evidence="2">BAD-6</strain>
    </source>
</reference>
<dbReference type="RefSeq" id="WP_227020290.1">
    <property type="nucleotide sequence ID" value="NZ_JAGSND010000022.1"/>
</dbReference>
<dbReference type="AlphaFoldDB" id="A0A8J8B3W0"/>
<keyword evidence="3" id="KW-1185">Reference proteome</keyword>
<feature type="signal peptide" evidence="1">
    <location>
        <begin position="1"/>
        <end position="26"/>
    </location>
</feature>
<comment type="caution">
    <text evidence="2">The sequence shown here is derived from an EMBL/GenBank/DDBJ whole genome shotgun (WGS) entry which is preliminary data.</text>
</comment>
<protein>
    <submittedName>
        <fullName evidence="2">Uncharacterized protein</fullName>
    </submittedName>
</protein>
<gene>
    <name evidence="2" type="ORF">KCX82_20025</name>
</gene>
<proteinExistence type="predicted"/>